<dbReference type="EMBL" id="FRAF01000019">
    <property type="protein sequence ID" value="SHK65495.1"/>
    <property type="molecule type" value="Genomic_DNA"/>
</dbReference>
<dbReference type="InterPro" id="IPR009057">
    <property type="entry name" value="Homeodomain-like_sf"/>
</dbReference>
<dbReference type="EMBL" id="FRAF01000010">
    <property type="protein sequence ID" value="SHK23228.1"/>
    <property type="molecule type" value="Genomic_DNA"/>
</dbReference>
<evidence type="ECO:0000313" key="1">
    <source>
        <dbReference type="EMBL" id="SHK23228.1"/>
    </source>
</evidence>
<sequence>MQRKRYTLEFKEQILKEVREVGNAAQVARRHGIVPKVVYNWMSKSKHQDWQSAAPEAKKVASYIPSSSEFKELETENDKLKRILGDKDLEI</sequence>
<feature type="non-terminal residue" evidence="1">
    <location>
        <position position="91"/>
    </location>
</feature>
<protein>
    <submittedName>
        <fullName evidence="1">Transposase and inactivated derivatives</fullName>
    </submittedName>
</protein>
<reference evidence="1" key="1">
    <citation type="submission" date="2016-11" db="EMBL/GenBank/DDBJ databases">
        <authorList>
            <person name="Jaros S."/>
            <person name="Januszkiewicz K."/>
            <person name="Wedrychowicz H."/>
        </authorList>
    </citation>
    <scope>NUCLEOTIDE SEQUENCE [LARGE SCALE GENOMIC DNA]</scope>
    <source>
        <strain evidence="1">USBA-503</strain>
    </source>
</reference>
<dbReference type="InterPro" id="IPR002514">
    <property type="entry name" value="Transposase_8"/>
</dbReference>
<dbReference type="STRING" id="1830138.SAMN05443507_110104"/>
<dbReference type="RefSeq" id="WP_072873942.1">
    <property type="nucleotide sequence ID" value="NZ_FRAF01000010.1"/>
</dbReference>
<keyword evidence="3" id="KW-1185">Reference proteome</keyword>
<evidence type="ECO:0000313" key="2">
    <source>
        <dbReference type="EMBL" id="SHK65495.1"/>
    </source>
</evidence>
<name>A0A1M6QSZ3_9BACL</name>
<dbReference type="GO" id="GO:0004803">
    <property type="term" value="F:transposase activity"/>
    <property type="evidence" value="ECO:0007669"/>
    <property type="project" value="InterPro"/>
</dbReference>
<dbReference type="AlphaFoldDB" id="A0A1M6QSZ3"/>
<dbReference type="SUPFAM" id="SSF46689">
    <property type="entry name" value="Homeodomain-like"/>
    <property type="match status" value="1"/>
</dbReference>
<dbReference type="GO" id="GO:0003677">
    <property type="term" value="F:DNA binding"/>
    <property type="evidence" value="ECO:0007669"/>
    <property type="project" value="InterPro"/>
</dbReference>
<dbReference type="OrthoDB" id="1707197at2"/>
<evidence type="ECO:0000313" key="3">
    <source>
        <dbReference type="Proteomes" id="UP000184016"/>
    </source>
</evidence>
<gene>
    <name evidence="1" type="ORF">SAMN05443507_110104</name>
    <name evidence="2" type="ORF">SAMN05443507_1191</name>
</gene>
<reference evidence="3" key="2">
    <citation type="submission" date="2016-11" db="EMBL/GenBank/DDBJ databases">
        <authorList>
            <person name="Varghese N."/>
            <person name="Submissions S."/>
        </authorList>
    </citation>
    <scope>NUCLEOTIDE SEQUENCE [LARGE SCALE GENOMIC DNA]</scope>
    <source>
        <strain evidence="3">USBA-503</strain>
    </source>
</reference>
<dbReference type="Pfam" id="PF01527">
    <property type="entry name" value="HTH_Tnp_1"/>
    <property type="match status" value="1"/>
</dbReference>
<proteinExistence type="predicted"/>
<dbReference type="Proteomes" id="UP000184016">
    <property type="component" value="Unassembled WGS sequence"/>
</dbReference>
<organism evidence="1 3">
    <name type="scientific">Alicyclobacillus tolerans</name>
    <dbReference type="NCBI Taxonomy" id="90970"/>
    <lineage>
        <taxon>Bacteria</taxon>
        <taxon>Bacillati</taxon>
        <taxon>Bacillota</taxon>
        <taxon>Bacilli</taxon>
        <taxon>Bacillales</taxon>
        <taxon>Alicyclobacillaceae</taxon>
        <taxon>Alicyclobacillus</taxon>
    </lineage>
</organism>
<accession>A0A1M6QSZ3</accession>
<dbReference type="GO" id="GO:0006313">
    <property type="term" value="P:DNA transposition"/>
    <property type="evidence" value="ECO:0007669"/>
    <property type="project" value="InterPro"/>
</dbReference>